<protein>
    <submittedName>
        <fullName evidence="2">DUF2381 family protein</fullName>
    </submittedName>
</protein>
<accession>A0ABT4AP52</accession>
<gene>
    <name evidence="2" type="ORF">OV287_49855</name>
</gene>
<evidence type="ECO:0000313" key="2">
    <source>
        <dbReference type="EMBL" id="MCY1082582.1"/>
    </source>
</evidence>
<dbReference type="Pfam" id="PF09544">
    <property type="entry name" value="DUF2381"/>
    <property type="match status" value="1"/>
</dbReference>
<name>A0ABT4AP52_9BACT</name>
<feature type="signal peptide" evidence="1">
    <location>
        <begin position="1"/>
        <end position="20"/>
    </location>
</feature>
<evidence type="ECO:0000256" key="1">
    <source>
        <dbReference type="SAM" id="SignalP"/>
    </source>
</evidence>
<organism evidence="2 3">
    <name type="scientific">Archangium lansingense</name>
    <dbReference type="NCBI Taxonomy" id="2995310"/>
    <lineage>
        <taxon>Bacteria</taxon>
        <taxon>Pseudomonadati</taxon>
        <taxon>Myxococcota</taxon>
        <taxon>Myxococcia</taxon>
        <taxon>Myxococcales</taxon>
        <taxon>Cystobacterineae</taxon>
        <taxon>Archangiaceae</taxon>
        <taxon>Archangium</taxon>
    </lineage>
</organism>
<reference evidence="2 3" key="1">
    <citation type="submission" date="2022-11" db="EMBL/GenBank/DDBJ databases">
        <title>Minimal conservation of predation-associated metabolite biosynthetic gene clusters underscores biosynthetic potential of Myxococcota including descriptions for ten novel species: Archangium lansinium sp. nov., Myxococcus landrumus sp. nov., Nannocystis bai.</title>
        <authorList>
            <person name="Ahearne A."/>
            <person name="Stevens C."/>
            <person name="Phillips K."/>
        </authorList>
    </citation>
    <scope>NUCLEOTIDE SEQUENCE [LARGE SCALE GENOMIC DNA]</scope>
    <source>
        <strain evidence="2 3">MIWBW</strain>
    </source>
</reference>
<evidence type="ECO:0000313" key="3">
    <source>
        <dbReference type="Proteomes" id="UP001207654"/>
    </source>
</evidence>
<dbReference type="NCBIfam" id="TIGR02268">
    <property type="entry name" value="Myxococcus xanthus paralogous family TIGR02268"/>
    <property type="match status" value="1"/>
</dbReference>
<comment type="caution">
    <text evidence="2">The sequence shown here is derived from an EMBL/GenBank/DDBJ whole genome shotgun (WGS) entry which is preliminary data.</text>
</comment>
<keyword evidence="1" id="KW-0732">Signal</keyword>
<dbReference type="Proteomes" id="UP001207654">
    <property type="component" value="Unassembled WGS sequence"/>
</dbReference>
<dbReference type="EMBL" id="JAPNKA010000001">
    <property type="protein sequence ID" value="MCY1082582.1"/>
    <property type="molecule type" value="Genomic_DNA"/>
</dbReference>
<dbReference type="InterPro" id="IPR011754">
    <property type="entry name" value="Mxa_paralog_2268"/>
</dbReference>
<proteinExistence type="predicted"/>
<feature type="chain" id="PRO_5047530387" evidence="1">
    <location>
        <begin position="21"/>
        <end position="284"/>
    </location>
</feature>
<keyword evidence="3" id="KW-1185">Reference proteome</keyword>
<dbReference type="RefSeq" id="WP_267541144.1">
    <property type="nucleotide sequence ID" value="NZ_JAPNKA010000001.1"/>
</dbReference>
<sequence length="284" mass="30987">MQLLPLLTLVLILTGSAATAQQPQHPGHDRQERQVFVPSNSSEPVPEVRVAAGIATTLVFDAPIDRASIEVEGQSTRFRLVDPGERTLFLEPLVAPGDGERLGVRVRYKDGRSPAHAVVALVSHPTMVDTRVDVARMQRFPAALEAALAQCEAGGPANLVFSGRLDLDGVRARRIKLIQDIQSGMKLKEGTGFRARTWALVAMRVHNLPGQQPWTAGEARLIRADGMPVKVLSVRMDRPKLAPGETGLVVAETESPYWNVAEIFRLELREKGGERHLVIGTAEL</sequence>